<dbReference type="Proteomes" id="UP000770015">
    <property type="component" value="Unassembled WGS sequence"/>
</dbReference>
<dbReference type="EMBL" id="JAGSXJ010000025">
    <property type="protein sequence ID" value="KAH6675350.1"/>
    <property type="molecule type" value="Genomic_DNA"/>
</dbReference>
<dbReference type="GO" id="GO:0016787">
    <property type="term" value="F:hydrolase activity"/>
    <property type="evidence" value="ECO:0007669"/>
    <property type="project" value="UniProtKB-KW"/>
</dbReference>
<dbReference type="PANTHER" id="PTHR43798">
    <property type="entry name" value="MONOACYLGLYCEROL LIPASE"/>
    <property type="match status" value="1"/>
</dbReference>
<gene>
    <name evidence="2" type="ORF">F5X68DRAFT_246508</name>
</gene>
<dbReference type="AlphaFoldDB" id="A0A9P8V5B9"/>
<organism evidence="2 3">
    <name type="scientific">Plectosphaerella plurivora</name>
    <dbReference type="NCBI Taxonomy" id="936078"/>
    <lineage>
        <taxon>Eukaryota</taxon>
        <taxon>Fungi</taxon>
        <taxon>Dikarya</taxon>
        <taxon>Ascomycota</taxon>
        <taxon>Pezizomycotina</taxon>
        <taxon>Sordariomycetes</taxon>
        <taxon>Hypocreomycetidae</taxon>
        <taxon>Glomerellales</taxon>
        <taxon>Plectosphaerellaceae</taxon>
        <taxon>Plectosphaerella</taxon>
    </lineage>
</organism>
<accession>A0A9P8V5B9</accession>
<sequence>MPYFRINAKISIFYLDEGPRDTGRPVVLLIPGLTCDVHDWSWQVPSLLELGLRVISIDPRGQGKSSNPRPTPGVMSWPGADAFKAHHGRIVDYYPQTTAHDAAALLRELGIRQIIIISHSLGDLAAYYLAAVARPGLVKAIVAFDPVHRWTNADRESNKSFFSQPEDIVAKFMGLVPSICPANMPPWQAAWFRRRAMEMDPEVLWAQCWGGWGDKQALGRMENAVEAYGGKLRCPRLVFVSSEAGAKVDRDVLPGGSDVDEVVLIDGAGHWFHQVRDREVNSKLVEWLQRAGALKSVNGDARNGA</sequence>
<comment type="caution">
    <text evidence="2">The sequence shown here is derived from an EMBL/GenBank/DDBJ whole genome shotgun (WGS) entry which is preliminary data.</text>
</comment>
<keyword evidence="2" id="KW-0378">Hydrolase</keyword>
<dbReference type="InterPro" id="IPR050266">
    <property type="entry name" value="AB_hydrolase_sf"/>
</dbReference>
<dbReference type="OrthoDB" id="408373at2759"/>
<proteinExistence type="predicted"/>
<dbReference type="SUPFAM" id="SSF53474">
    <property type="entry name" value="alpha/beta-Hydrolases"/>
    <property type="match status" value="1"/>
</dbReference>
<dbReference type="Gene3D" id="3.40.50.1820">
    <property type="entry name" value="alpha/beta hydrolase"/>
    <property type="match status" value="1"/>
</dbReference>
<evidence type="ECO:0000259" key="1">
    <source>
        <dbReference type="Pfam" id="PF00561"/>
    </source>
</evidence>
<evidence type="ECO:0000313" key="2">
    <source>
        <dbReference type="EMBL" id="KAH6675350.1"/>
    </source>
</evidence>
<feature type="domain" description="AB hydrolase-1" evidence="1">
    <location>
        <begin position="25"/>
        <end position="172"/>
    </location>
</feature>
<dbReference type="PANTHER" id="PTHR43798:SF33">
    <property type="entry name" value="HYDROLASE, PUTATIVE (AFU_ORTHOLOGUE AFUA_2G14860)-RELATED"/>
    <property type="match status" value="1"/>
</dbReference>
<dbReference type="GO" id="GO:0016020">
    <property type="term" value="C:membrane"/>
    <property type="evidence" value="ECO:0007669"/>
    <property type="project" value="TreeGrafter"/>
</dbReference>
<reference evidence="2" key="1">
    <citation type="journal article" date="2021" name="Nat. Commun.">
        <title>Genetic determinants of endophytism in the Arabidopsis root mycobiome.</title>
        <authorList>
            <person name="Mesny F."/>
            <person name="Miyauchi S."/>
            <person name="Thiergart T."/>
            <person name="Pickel B."/>
            <person name="Atanasova L."/>
            <person name="Karlsson M."/>
            <person name="Huettel B."/>
            <person name="Barry K.W."/>
            <person name="Haridas S."/>
            <person name="Chen C."/>
            <person name="Bauer D."/>
            <person name="Andreopoulos W."/>
            <person name="Pangilinan J."/>
            <person name="LaButti K."/>
            <person name="Riley R."/>
            <person name="Lipzen A."/>
            <person name="Clum A."/>
            <person name="Drula E."/>
            <person name="Henrissat B."/>
            <person name="Kohler A."/>
            <person name="Grigoriev I.V."/>
            <person name="Martin F.M."/>
            <person name="Hacquard S."/>
        </authorList>
    </citation>
    <scope>NUCLEOTIDE SEQUENCE</scope>
    <source>
        <strain evidence="2">MPI-SDFR-AT-0117</strain>
    </source>
</reference>
<protein>
    <submittedName>
        <fullName evidence="2">Alpha/Beta hydrolase protein</fullName>
    </submittedName>
</protein>
<name>A0A9P8V5B9_9PEZI</name>
<keyword evidence="3" id="KW-1185">Reference proteome</keyword>
<dbReference type="InterPro" id="IPR029058">
    <property type="entry name" value="AB_hydrolase_fold"/>
</dbReference>
<evidence type="ECO:0000313" key="3">
    <source>
        <dbReference type="Proteomes" id="UP000770015"/>
    </source>
</evidence>
<dbReference type="InterPro" id="IPR000073">
    <property type="entry name" value="AB_hydrolase_1"/>
</dbReference>
<dbReference type="Pfam" id="PF00561">
    <property type="entry name" value="Abhydrolase_1"/>
    <property type="match status" value="1"/>
</dbReference>